<sequence length="61" mass="7394">MKKIATHKNKLVGLEDRIESLEDINEQDKARFMEFTLERAEQMWRLFCSYQKISYYSVDNC</sequence>
<gene>
    <name evidence="2" type="ORF">HXM71_05875</name>
</gene>
<keyword evidence="1" id="KW-0175">Coiled coil</keyword>
<proteinExistence type="predicted"/>
<accession>A0A930HB44</accession>
<name>A0A930HB44_9FIRM</name>
<feature type="coiled-coil region" evidence="1">
    <location>
        <begin position="4"/>
        <end position="31"/>
    </location>
</feature>
<dbReference type="AlphaFoldDB" id="A0A930HB44"/>
<organism evidence="2 3">
    <name type="scientific">Mogibacterium diversum</name>
    <dbReference type="NCBI Taxonomy" id="114527"/>
    <lineage>
        <taxon>Bacteria</taxon>
        <taxon>Bacillati</taxon>
        <taxon>Bacillota</taxon>
        <taxon>Clostridia</taxon>
        <taxon>Peptostreptococcales</taxon>
        <taxon>Anaerovoracaceae</taxon>
        <taxon>Mogibacterium</taxon>
    </lineage>
</organism>
<dbReference type="Proteomes" id="UP000722050">
    <property type="component" value="Unassembled WGS sequence"/>
</dbReference>
<comment type="caution">
    <text evidence="2">The sequence shown here is derived from an EMBL/GenBank/DDBJ whole genome shotgun (WGS) entry which is preliminary data.</text>
</comment>
<protein>
    <submittedName>
        <fullName evidence="2">Uncharacterized protein</fullName>
    </submittedName>
</protein>
<evidence type="ECO:0000313" key="2">
    <source>
        <dbReference type="EMBL" id="MBF1352627.1"/>
    </source>
</evidence>
<evidence type="ECO:0000256" key="1">
    <source>
        <dbReference type="SAM" id="Coils"/>
    </source>
</evidence>
<evidence type="ECO:0000313" key="3">
    <source>
        <dbReference type="Proteomes" id="UP000722050"/>
    </source>
</evidence>
<dbReference type="EMBL" id="JABZQH010000216">
    <property type="protein sequence ID" value="MBF1352627.1"/>
    <property type="molecule type" value="Genomic_DNA"/>
</dbReference>
<reference evidence="2" key="1">
    <citation type="submission" date="2020-04" db="EMBL/GenBank/DDBJ databases">
        <title>Deep metagenomics examines the oral microbiome during advanced dental caries in children, revealing novel taxa and co-occurrences with host molecules.</title>
        <authorList>
            <person name="Baker J.L."/>
            <person name="Morton J.T."/>
            <person name="Dinis M."/>
            <person name="Alvarez R."/>
            <person name="Tran N.C."/>
            <person name="Knight R."/>
            <person name="Edlund A."/>
        </authorList>
    </citation>
    <scope>NUCLEOTIDE SEQUENCE</scope>
    <source>
        <strain evidence="2">JCVI_24_bin.8</strain>
    </source>
</reference>